<protein>
    <submittedName>
        <fullName evidence="1">Uncharacterized protein</fullName>
    </submittedName>
</protein>
<keyword evidence="3" id="KW-1185">Reference proteome</keyword>
<reference evidence="1" key="1">
    <citation type="submission" date="2023-03" db="EMBL/GenBank/DDBJ databases">
        <title>Massive genome expansion in bonnet fungi (Mycena s.s.) driven by repeated elements and novel gene families across ecological guilds.</title>
        <authorList>
            <consortium name="Lawrence Berkeley National Laboratory"/>
            <person name="Harder C.B."/>
            <person name="Miyauchi S."/>
            <person name="Viragh M."/>
            <person name="Kuo A."/>
            <person name="Thoen E."/>
            <person name="Andreopoulos B."/>
            <person name="Lu D."/>
            <person name="Skrede I."/>
            <person name="Drula E."/>
            <person name="Henrissat B."/>
            <person name="Morin E."/>
            <person name="Kohler A."/>
            <person name="Barry K."/>
            <person name="LaButti K."/>
            <person name="Morin E."/>
            <person name="Salamov A."/>
            <person name="Lipzen A."/>
            <person name="Mereny Z."/>
            <person name="Hegedus B."/>
            <person name="Baldrian P."/>
            <person name="Stursova M."/>
            <person name="Weitz H."/>
            <person name="Taylor A."/>
            <person name="Grigoriev I.V."/>
            <person name="Nagy L.G."/>
            <person name="Martin F."/>
            <person name="Kauserud H."/>
        </authorList>
    </citation>
    <scope>NUCLEOTIDE SEQUENCE</scope>
    <source>
        <strain evidence="1">CBHHK182m</strain>
    </source>
</reference>
<name>A0AAD7GPW6_9AGAR</name>
<dbReference type="AlphaFoldDB" id="A0AAD7GPW6"/>
<sequence length="163" mass="17839">MSSVADSAYKEALEDATGIYYNRVGYNKCSHCAKYGFTCVFEGWGNHCTECLILGHADCTYIHRSAMDESIKIIDDLIASSNDATKGLLQDKRDRASGIVTQWFNAARANRRMSAFVVAYKGMIAAIRSTTVLSSLHLVLSLVGADSNLLQQVLGRLQALVHS</sequence>
<proteinExistence type="predicted"/>
<evidence type="ECO:0000313" key="2">
    <source>
        <dbReference type="EMBL" id="KAJ7709344.1"/>
    </source>
</evidence>
<dbReference type="EMBL" id="JARKIB010000521">
    <property type="protein sequence ID" value="KAJ7702054.1"/>
    <property type="molecule type" value="Genomic_DNA"/>
</dbReference>
<organism evidence="1 3">
    <name type="scientific">Mycena metata</name>
    <dbReference type="NCBI Taxonomy" id="1033252"/>
    <lineage>
        <taxon>Eukaryota</taxon>
        <taxon>Fungi</taxon>
        <taxon>Dikarya</taxon>
        <taxon>Basidiomycota</taxon>
        <taxon>Agaricomycotina</taxon>
        <taxon>Agaricomycetes</taxon>
        <taxon>Agaricomycetidae</taxon>
        <taxon>Agaricales</taxon>
        <taxon>Marasmiineae</taxon>
        <taxon>Mycenaceae</taxon>
        <taxon>Mycena</taxon>
    </lineage>
</organism>
<accession>A0AAD7GPW6</accession>
<dbReference type="EMBL" id="JARKIB010000420">
    <property type="protein sequence ID" value="KAJ7709344.1"/>
    <property type="molecule type" value="Genomic_DNA"/>
</dbReference>
<evidence type="ECO:0000313" key="3">
    <source>
        <dbReference type="Proteomes" id="UP001215598"/>
    </source>
</evidence>
<gene>
    <name evidence="2" type="ORF">B0H16DRAFT_1480968</name>
    <name evidence="1" type="ORF">B0H16DRAFT_1483290</name>
</gene>
<dbReference type="Proteomes" id="UP001215598">
    <property type="component" value="Unassembled WGS sequence"/>
</dbReference>
<comment type="caution">
    <text evidence="1">The sequence shown here is derived from an EMBL/GenBank/DDBJ whole genome shotgun (WGS) entry which is preliminary data.</text>
</comment>
<evidence type="ECO:0000313" key="1">
    <source>
        <dbReference type="EMBL" id="KAJ7702054.1"/>
    </source>
</evidence>